<dbReference type="AlphaFoldDB" id="A0AA46BL58"/>
<dbReference type="EMBL" id="UFYA01000001">
    <property type="protein sequence ID" value="STD03250.1"/>
    <property type="molecule type" value="Genomic_DNA"/>
</dbReference>
<protein>
    <submittedName>
        <fullName evidence="1">Uncharacterized protein</fullName>
    </submittedName>
</protein>
<comment type="caution">
    <text evidence="1">The sequence shown here is derived from an EMBL/GenBank/DDBJ whole genome shotgun (WGS) entry which is preliminary data.</text>
</comment>
<reference evidence="1 2" key="1">
    <citation type="submission" date="2018-06" db="EMBL/GenBank/DDBJ databases">
        <authorList>
            <consortium name="Pathogen Informatics"/>
            <person name="Doyle S."/>
        </authorList>
    </citation>
    <scope>NUCLEOTIDE SEQUENCE [LARGE SCALE GENOMIC DNA]</scope>
    <source>
        <strain evidence="1 2">NCTC7915</strain>
    </source>
</reference>
<evidence type="ECO:0000313" key="2">
    <source>
        <dbReference type="Proteomes" id="UP000254118"/>
    </source>
</evidence>
<evidence type="ECO:0000313" key="1">
    <source>
        <dbReference type="EMBL" id="STD03250.1"/>
    </source>
</evidence>
<gene>
    <name evidence="1" type="ORF">NCTC7915_00060</name>
</gene>
<name>A0AA46BL58_9MICO</name>
<dbReference type="Proteomes" id="UP000254118">
    <property type="component" value="Unassembled WGS sequence"/>
</dbReference>
<accession>A0AA46BL58</accession>
<organism evidence="1 2">
    <name type="scientific">Dermatophilus congolensis</name>
    <dbReference type="NCBI Taxonomy" id="1863"/>
    <lineage>
        <taxon>Bacteria</taxon>
        <taxon>Bacillati</taxon>
        <taxon>Actinomycetota</taxon>
        <taxon>Actinomycetes</taxon>
        <taxon>Micrococcales</taxon>
        <taxon>Dermatophilaceae</taxon>
        <taxon>Dermatophilus</taxon>
    </lineage>
</organism>
<proteinExistence type="predicted"/>
<sequence>MEGDAVGGLDGGVCWWGVVVAAGVDDDGCEGVELVGVDGGGVDVDVVEGEGVLEGGGVEDDVFVEEGCAVVGVNDGVGGAGGGGVGWEPGGELMGPAAEGVFPGAVGVGVVGGDVGAVGGESVGECTSSGPEADDGDVGVHWGWGGVMSPWVAVSALRQVGRRNRVEKMS</sequence>